<feature type="region of interest" description="Disordered" evidence="5">
    <location>
        <begin position="77"/>
        <end position="124"/>
    </location>
</feature>
<feature type="domain" description="Blue (type 1) copper" evidence="6">
    <location>
        <begin position="129"/>
        <end position="214"/>
    </location>
</feature>
<keyword evidence="8" id="KW-1185">Reference proteome</keyword>
<gene>
    <name evidence="7" type="ORF">GCM10009020_17260</name>
</gene>
<evidence type="ECO:0000313" key="7">
    <source>
        <dbReference type="EMBL" id="GAA0671388.1"/>
    </source>
</evidence>
<dbReference type="InterPro" id="IPR028871">
    <property type="entry name" value="BlueCu_1_BS"/>
</dbReference>
<dbReference type="InterPro" id="IPR000923">
    <property type="entry name" value="BlueCu_1"/>
</dbReference>
<dbReference type="InterPro" id="IPR047676">
    <property type="entry name" value="FxLYD_dom"/>
</dbReference>
<keyword evidence="2" id="KW-0479">Metal-binding</keyword>
<dbReference type="Proteomes" id="UP001500420">
    <property type="component" value="Unassembled WGS sequence"/>
</dbReference>
<proteinExistence type="predicted"/>
<dbReference type="AlphaFoldDB" id="A0AAV3T9V9"/>
<evidence type="ECO:0000259" key="6">
    <source>
        <dbReference type="Pfam" id="PF00127"/>
    </source>
</evidence>
<evidence type="ECO:0000256" key="3">
    <source>
        <dbReference type="ARBA" id="ARBA00022982"/>
    </source>
</evidence>
<evidence type="ECO:0000256" key="2">
    <source>
        <dbReference type="ARBA" id="ARBA00022723"/>
    </source>
</evidence>
<sequence>MQRRNLLRTVGAASALGTGATGALATQSGGGGGENGGGQECALPDCIHPTLGYSGLAGDSGDSLPNDLQPDHEVALETRTGGGAGSSNGDDNGGSGEGSSGGNGGAGGSGPDGNGAPQPPESAEELPEFVFEPTGLAVESGDVVRFTLASPDHTVTAYHPALGRQRRVPEGVPPFSSPVLGAETFWLYRFDEPGVYDVLCAPHEIFGMVGRIVVDGGEANFGEETYPAQRGPEFTAATVLDDDALDPENVAEAGAVSWNDLADESMAMQIEFAETAEEDSGGDGSGEDGSGGDGAVSVGDEQLEDGDLEITEHEFVAEGDVFEEVYVEGVVENTGDETYDSVEVQVTVYDADGNQLDQYIDITSDLDGGDSWQFEALILESSEDIAEYDIEVEGTQF</sequence>
<dbReference type="EMBL" id="BAAADV010000003">
    <property type="protein sequence ID" value="GAA0671388.1"/>
    <property type="molecule type" value="Genomic_DNA"/>
</dbReference>
<evidence type="ECO:0000256" key="4">
    <source>
        <dbReference type="ARBA" id="ARBA00023008"/>
    </source>
</evidence>
<evidence type="ECO:0000256" key="5">
    <source>
        <dbReference type="SAM" id="MobiDB-lite"/>
    </source>
</evidence>
<reference evidence="7 8" key="1">
    <citation type="journal article" date="2019" name="Int. J. Syst. Evol. Microbiol.">
        <title>The Global Catalogue of Microorganisms (GCM) 10K type strain sequencing project: providing services to taxonomists for standard genome sequencing and annotation.</title>
        <authorList>
            <consortium name="The Broad Institute Genomics Platform"/>
            <consortium name="The Broad Institute Genome Sequencing Center for Infectious Disease"/>
            <person name="Wu L."/>
            <person name="Ma J."/>
        </authorList>
    </citation>
    <scope>NUCLEOTIDE SEQUENCE [LARGE SCALE GENOMIC DNA]</scope>
    <source>
        <strain evidence="7 8">JCM 16328</strain>
    </source>
</reference>
<organism evidence="7 8">
    <name type="scientific">Natronoarchaeum mannanilyticum</name>
    <dbReference type="NCBI Taxonomy" id="926360"/>
    <lineage>
        <taxon>Archaea</taxon>
        <taxon>Methanobacteriati</taxon>
        <taxon>Methanobacteriota</taxon>
        <taxon>Stenosarchaea group</taxon>
        <taxon>Halobacteria</taxon>
        <taxon>Halobacteriales</taxon>
        <taxon>Natronoarchaeaceae</taxon>
    </lineage>
</organism>
<comment type="caution">
    <text evidence="7">The sequence shown here is derived from an EMBL/GenBank/DDBJ whole genome shotgun (WGS) entry which is preliminary data.</text>
</comment>
<dbReference type="RefSeq" id="WP_343773589.1">
    <property type="nucleotide sequence ID" value="NZ_BAAADV010000003.1"/>
</dbReference>
<feature type="compositionally biased region" description="Gly residues" evidence="5">
    <location>
        <begin position="282"/>
        <end position="294"/>
    </location>
</feature>
<evidence type="ECO:0000313" key="8">
    <source>
        <dbReference type="Proteomes" id="UP001500420"/>
    </source>
</evidence>
<accession>A0AAV3T9V9</accession>
<evidence type="ECO:0000256" key="1">
    <source>
        <dbReference type="ARBA" id="ARBA00022448"/>
    </source>
</evidence>
<dbReference type="SUPFAM" id="SSF49503">
    <property type="entry name" value="Cupredoxins"/>
    <property type="match status" value="1"/>
</dbReference>
<name>A0AAV3T9V9_9EURY</name>
<protein>
    <recommendedName>
        <fullName evidence="6">Blue (type 1) copper domain-containing protein</fullName>
    </recommendedName>
</protein>
<feature type="region of interest" description="Disordered" evidence="5">
    <location>
        <begin position="275"/>
        <end position="299"/>
    </location>
</feature>
<dbReference type="GO" id="GO:0005507">
    <property type="term" value="F:copper ion binding"/>
    <property type="evidence" value="ECO:0007669"/>
    <property type="project" value="InterPro"/>
</dbReference>
<dbReference type="GO" id="GO:0009055">
    <property type="term" value="F:electron transfer activity"/>
    <property type="evidence" value="ECO:0007669"/>
    <property type="project" value="InterPro"/>
</dbReference>
<dbReference type="NCBIfam" id="NF038353">
    <property type="entry name" value="FxLYD_dom"/>
    <property type="match status" value="1"/>
</dbReference>
<keyword evidence="1" id="KW-0813">Transport</keyword>
<dbReference type="InterPro" id="IPR008972">
    <property type="entry name" value="Cupredoxin"/>
</dbReference>
<dbReference type="PROSITE" id="PS00196">
    <property type="entry name" value="COPPER_BLUE"/>
    <property type="match status" value="1"/>
</dbReference>
<keyword evidence="4" id="KW-0186">Copper</keyword>
<dbReference type="Pfam" id="PF00127">
    <property type="entry name" value="Copper-bind"/>
    <property type="match status" value="1"/>
</dbReference>
<feature type="compositionally biased region" description="Gly residues" evidence="5">
    <location>
        <begin position="80"/>
        <end position="113"/>
    </location>
</feature>
<dbReference type="Gene3D" id="2.60.40.420">
    <property type="entry name" value="Cupredoxins - blue copper proteins"/>
    <property type="match status" value="1"/>
</dbReference>
<keyword evidence="3" id="KW-0249">Electron transport</keyword>